<dbReference type="HOGENOM" id="CLU_2434313_0_0_5"/>
<organism evidence="2 3">
    <name type="scientific">Afipia broomeae ATCC 49717</name>
    <dbReference type="NCBI Taxonomy" id="883078"/>
    <lineage>
        <taxon>Bacteria</taxon>
        <taxon>Pseudomonadati</taxon>
        <taxon>Pseudomonadota</taxon>
        <taxon>Alphaproteobacteria</taxon>
        <taxon>Hyphomicrobiales</taxon>
        <taxon>Nitrobacteraceae</taxon>
        <taxon>Afipia</taxon>
    </lineage>
</organism>
<keyword evidence="3" id="KW-1185">Reference proteome</keyword>
<comment type="caution">
    <text evidence="2">The sequence shown here is derived from an EMBL/GenBank/DDBJ whole genome shotgun (WGS) entry which is preliminary data.</text>
</comment>
<dbReference type="Proteomes" id="UP000001096">
    <property type="component" value="Unassembled WGS sequence"/>
</dbReference>
<evidence type="ECO:0000313" key="2">
    <source>
        <dbReference type="EMBL" id="EKS32948.1"/>
    </source>
</evidence>
<name>K8P3D9_9BRAD</name>
<reference evidence="2 3" key="1">
    <citation type="submission" date="2012-04" db="EMBL/GenBank/DDBJ databases">
        <title>The Genome Sequence of Afipia broomeae ATCC 49717.</title>
        <authorList>
            <consortium name="The Broad Institute Genome Sequencing Platform"/>
            <person name="Earl A."/>
            <person name="Ward D."/>
            <person name="Feldgarden M."/>
            <person name="Gevers D."/>
            <person name="Huys G."/>
            <person name="Walker B."/>
            <person name="Young S.K."/>
            <person name="Zeng Q."/>
            <person name="Gargeya S."/>
            <person name="Fitzgerald M."/>
            <person name="Haas B."/>
            <person name="Abouelleil A."/>
            <person name="Alvarado L."/>
            <person name="Arachchi H.M."/>
            <person name="Berlin A."/>
            <person name="Chapman S.B."/>
            <person name="Goldberg J."/>
            <person name="Griggs A."/>
            <person name="Gujja S."/>
            <person name="Hansen M."/>
            <person name="Howarth C."/>
            <person name="Imamovic A."/>
            <person name="Larimer J."/>
            <person name="McCowen C."/>
            <person name="Montmayeur A."/>
            <person name="Murphy C."/>
            <person name="Neiman D."/>
            <person name="Pearson M."/>
            <person name="Priest M."/>
            <person name="Roberts A."/>
            <person name="Saif S."/>
            <person name="Shea T."/>
            <person name="Sisk P."/>
            <person name="Sykes S."/>
            <person name="Wortman J."/>
            <person name="Nusbaum C."/>
            <person name="Birren B."/>
        </authorList>
    </citation>
    <scope>NUCLEOTIDE SEQUENCE [LARGE SCALE GENOMIC DNA]</scope>
    <source>
        <strain evidence="2 3">ATCC 49717</strain>
    </source>
</reference>
<gene>
    <name evidence="2" type="ORF">HMPREF9695_04963</name>
</gene>
<accession>K8P3D9</accession>
<protein>
    <submittedName>
        <fullName evidence="2">Uncharacterized protein</fullName>
    </submittedName>
</protein>
<evidence type="ECO:0000313" key="3">
    <source>
        <dbReference type="Proteomes" id="UP000001096"/>
    </source>
</evidence>
<proteinExistence type="predicted"/>
<evidence type="ECO:0000256" key="1">
    <source>
        <dbReference type="SAM" id="MobiDB-lite"/>
    </source>
</evidence>
<feature type="region of interest" description="Disordered" evidence="1">
    <location>
        <begin position="34"/>
        <end position="90"/>
    </location>
</feature>
<dbReference type="EMBL" id="AGWX01000006">
    <property type="protein sequence ID" value="EKS32948.1"/>
    <property type="molecule type" value="Genomic_DNA"/>
</dbReference>
<sequence>MPLFGGLTARSPPIKYAPIGVAMPAAREGLRLSRSNAGQPFGHLLSSEPRLRRHVEGPAVRRGLPRQVSDDGQRWIGKTPTDAARALGGR</sequence>
<dbReference type="AlphaFoldDB" id="K8P3D9"/>